<gene>
    <name evidence="2" type="ORF">B5E75_03650</name>
</gene>
<dbReference type="InterPro" id="IPR038503">
    <property type="entry name" value="SpoIIIAH_sf"/>
</dbReference>
<evidence type="ECO:0000313" key="3">
    <source>
        <dbReference type="Proteomes" id="UP000195305"/>
    </source>
</evidence>
<dbReference type="InterPro" id="IPR024232">
    <property type="entry name" value="SpoIIIAH"/>
</dbReference>
<keyword evidence="1" id="KW-0175">Coiled coil</keyword>
<dbReference type="EMBL" id="NFLJ01000008">
    <property type="protein sequence ID" value="OUQ35358.1"/>
    <property type="molecule type" value="Genomic_DNA"/>
</dbReference>
<sequence length="152" mass="17310">MNKQAFTFLTLFSLILVLSIYYIMLPPTSENEVVQNDISTIEQLQNQLDQKREDIITKNNEIIAKESSTSESINEALETISETKNVTEKEKTIVSKLKEMGYAESYVEIDQQTIKVTILKKDASHSDASKVIKEVLNLVGDSYQVEVKFIEE</sequence>
<protein>
    <recommendedName>
        <fullName evidence="4">Stage III sporulation protein AH</fullName>
    </recommendedName>
</protein>
<organism evidence="2 3">
    <name type="scientific">Massilimicrobiota timonensis</name>
    <dbReference type="NCBI Taxonomy" id="1776392"/>
    <lineage>
        <taxon>Bacteria</taxon>
        <taxon>Bacillati</taxon>
        <taxon>Bacillota</taxon>
        <taxon>Erysipelotrichia</taxon>
        <taxon>Erysipelotrichales</taxon>
        <taxon>Erysipelotrichaceae</taxon>
        <taxon>Massilimicrobiota</taxon>
    </lineage>
</organism>
<dbReference type="Proteomes" id="UP000195305">
    <property type="component" value="Unassembled WGS sequence"/>
</dbReference>
<reference evidence="2 3" key="1">
    <citation type="journal article" date="2018" name="BMC Genomics">
        <title>Whole genome sequencing and function prediction of 133 gut anaerobes isolated from chicken caecum in pure cultures.</title>
        <authorList>
            <person name="Medvecky M."/>
            <person name="Cejkova D."/>
            <person name="Polansky O."/>
            <person name="Karasova D."/>
            <person name="Kubasova T."/>
            <person name="Cizek A."/>
            <person name="Rychlik I."/>
        </authorList>
    </citation>
    <scope>NUCLEOTIDE SEQUENCE [LARGE SCALE GENOMIC DNA]</scope>
    <source>
        <strain evidence="2 3">An13</strain>
    </source>
</reference>
<proteinExistence type="predicted"/>
<dbReference type="AlphaFoldDB" id="A0A1Y4SZL4"/>
<comment type="caution">
    <text evidence="2">The sequence shown here is derived from an EMBL/GenBank/DDBJ whole genome shotgun (WGS) entry which is preliminary data.</text>
</comment>
<name>A0A1Y4SZL4_9FIRM</name>
<keyword evidence="3" id="KW-1185">Reference proteome</keyword>
<evidence type="ECO:0008006" key="4">
    <source>
        <dbReference type="Google" id="ProtNLM"/>
    </source>
</evidence>
<evidence type="ECO:0000256" key="1">
    <source>
        <dbReference type="SAM" id="Coils"/>
    </source>
</evidence>
<dbReference type="RefSeq" id="WP_087357434.1">
    <property type="nucleotide sequence ID" value="NZ_NFLJ01000008.1"/>
</dbReference>
<evidence type="ECO:0000313" key="2">
    <source>
        <dbReference type="EMBL" id="OUQ35358.1"/>
    </source>
</evidence>
<feature type="coiled-coil region" evidence="1">
    <location>
        <begin position="34"/>
        <end position="61"/>
    </location>
</feature>
<dbReference type="Gene3D" id="1.10.287.4300">
    <property type="entry name" value="Stage III sporulation protein AH-like"/>
    <property type="match status" value="1"/>
</dbReference>
<accession>A0A1Y4SZL4</accession>
<dbReference type="Pfam" id="PF12685">
    <property type="entry name" value="SpoIIIAH"/>
    <property type="match status" value="1"/>
</dbReference>
<dbReference type="OrthoDB" id="1643361at2"/>